<dbReference type="PANTHER" id="PTHR34598:SF3">
    <property type="entry name" value="OXIDOREDUCTASE AN1597"/>
    <property type="match status" value="1"/>
</dbReference>
<dbReference type="OrthoDB" id="412788at2759"/>
<keyword evidence="1" id="KW-0560">Oxidoreductase</keyword>
<dbReference type="Proteomes" id="UP000183809">
    <property type="component" value="Unassembled WGS sequence"/>
</dbReference>
<dbReference type="AlphaFoldDB" id="A0A1J9R9P7"/>
<comment type="caution">
    <text evidence="4">The sequence shown here is derived from an EMBL/GenBank/DDBJ whole genome shotgun (WGS) entry which is preliminary data.</text>
</comment>
<comment type="similarity">
    <text evidence="2">Belongs to the asaB hydroxylase/desaturase family.</text>
</comment>
<dbReference type="STRING" id="236234.A0A1J9R9P7"/>
<accession>A0A1J9R9P7</accession>
<dbReference type="InterPro" id="IPR044053">
    <property type="entry name" value="AsaB-like"/>
</dbReference>
<name>A0A1J9R9P7_9PEZI</name>
<organism evidence="4 5">
    <name type="scientific">Diplodia corticola</name>
    <dbReference type="NCBI Taxonomy" id="236234"/>
    <lineage>
        <taxon>Eukaryota</taxon>
        <taxon>Fungi</taxon>
        <taxon>Dikarya</taxon>
        <taxon>Ascomycota</taxon>
        <taxon>Pezizomycotina</taxon>
        <taxon>Dothideomycetes</taxon>
        <taxon>Dothideomycetes incertae sedis</taxon>
        <taxon>Botryosphaeriales</taxon>
        <taxon>Botryosphaeriaceae</taxon>
        <taxon>Diplodia</taxon>
    </lineage>
</organism>
<keyword evidence="5" id="KW-1185">Reference proteome</keyword>
<feature type="region of interest" description="Disordered" evidence="3">
    <location>
        <begin position="130"/>
        <end position="164"/>
    </location>
</feature>
<evidence type="ECO:0000313" key="4">
    <source>
        <dbReference type="EMBL" id="OJD37209.1"/>
    </source>
</evidence>
<evidence type="ECO:0000256" key="2">
    <source>
        <dbReference type="ARBA" id="ARBA00023604"/>
    </source>
</evidence>
<sequence>MEVASLSFITPSPLYDVEKPYAIQTPLGDDVPREALSNLRYTQHDDIPLTDARSLPEQSLSYEEQGFKFIRHPMFSAKRFSADPAAVESYCQQTVDLISDEFRADKTICYDFRVSRFTFVPLLHPGSIMTEKPQLRRNRTSPSLYRNSDDKSSSNAAPPVHSVHIDHTKTSGFDRMRRYLTASEADKYLNGDYRARIVKYVHTYAPTPTGPGWEASTFKLNADDSMASTSVWRPINHAVEDCPLALCDARTISDDECLAADRVASADFVLELYYPTYSPRQEWYWLSNQTPREATVFVQFDSLALEKEGPVGGTFGLSLSLLLDLQFESDIWRRGEEV</sequence>
<gene>
    <name evidence="4" type="ORF">BKCO1_800023</name>
</gene>
<dbReference type="GeneID" id="31019598"/>
<evidence type="ECO:0000256" key="1">
    <source>
        <dbReference type="ARBA" id="ARBA00023002"/>
    </source>
</evidence>
<dbReference type="EMBL" id="MNUE01000008">
    <property type="protein sequence ID" value="OJD37209.1"/>
    <property type="molecule type" value="Genomic_DNA"/>
</dbReference>
<dbReference type="PANTHER" id="PTHR34598">
    <property type="entry name" value="BLL6449 PROTEIN"/>
    <property type="match status" value="1"/>
</dbReference>
<dbReference type="RefSeq" id="XP_020133450.1">
    <property type="nucleotide sequence ID" value="XM_020279336.1"/>
</dbReference>
<dbReference type="NCBIfam" id="NF041278">
    <property type="entry name" value="CmcJ_NvfI_EfuI"/>
    <property type="match status" value="1"/>
</dbReference>
<proteinExistence type="inferred from homology"/>
<dbReference type="GO" id="GO:0016491">
    <property type="term" value="F:oxidoreductase activity"/>
    <property type="evidence" value="ECO:0007669"/>
    <property type="project" value="UniProtKB-KW"/>
</dbReference>
<protein>
    <submittedName>
        <fullName evidence="4">Cytochrome p450</fullName>
    </submittedName>
</protein>
<reference evidence="4 5" key="1">
    <citation type="submission" date="2016-10" db="EMBL/GenBank/DDBJ databases">
        <title>Proteomics and genomics reveal pathogen-plant mechanisms compatible with a hemibiotrophic lifestyle of Diplodia corticola.</title>
        <authorList>
            <person name="Fernandes I."/>
            <person name="De Jonge R."/>
            <person name="Van De Peer Y."/>
            <person name="Devreese B."/>
            <person name="Alves A."/>
            <person name="Esteves A.C."/>
        </authorList>
    </citation>
    <scope>NUCLEOTIDE SEQUENCE [LARGE SCALE GENOMIC DNA]</scope>
    <source>
        <strain evidence="4 5">CBS 112549</strain>
    </source>
</reference>
<evidence type="ECO:0000256" key="3">
    <source>
        <dbReference type="SAM" id="MobiDB-lite"/>
    </source>
</evidence>
<evidence type="ECO:0000313" key="5">
    <source>
        <dbReference type="Proteomes" id="UP000183809"/>
    </source>
</evidence>